<protein>
    <submittedName>
        <fullName evidence="6">ATP-binding cassette domain-containing protein</fullName>
    </submittedName>
</protein>
<dbReference type="InterPro" id="IPR003439">
    <property type="entry name" value="ABC_transporter-like_ATP-bd"/>
</dbReference>
<feature type="domain" description="ABC transporter" evidence="5">
    <location>
        <begin position="10"/>
        <end position="243"/>
    </location>
</feature>
<dbReference type="PANTHER" id="PTHR43553:SF24">
    <property type="entry name" value="ENERGY-COUPLING FACTOR TRANSPORTER ATP-BINDING PROTEIN ECFA1"/>
    <property type="match status" value="1"/>
</dbReference>
<keyword evidence="2" id="KW-0813">Transport</keyword>
<organism evidence="6 7">
    <name type="scientific">Olsenella porci</name>
    <dbReference type="NCBI Taxonomy" id="2652279"/>
    <lineage>
        <taxon>Bacteria</taxon>
        <taxon>Bacillati</taxon>
        <taxon>Actinomycetota</taxon>
        <taxon>Coriobacteriia</taxon>
        <taxon>Coriobacteriales</taxon>
        <taxon>Atopobiaceae</taxon>
        <taxon>Olsenella</taxon>
    </lineage>
</organism>
<dbReference type="InterPro" id="IPR027417">
    <property type="entry name" value="P-loop_NTPase"/>
</dbReference>
<dbReference type="InterPro" id="IPR015856">
    <property type="entry name" value="ABC_transpr_CbiO/EcfA_su"/>
</dbReference>
<gene>
    <name evidence="6" type="ORF">FYJ68_01660</name>
</gene>
<keyword evidence="4 6" id="KW-0067">ATP-binding</keyword>
<evidence type="ECO:0000256" key="1">
    <source>
        <dbReference type="ARBA" id="ARBA00005417"/>
    </source>
</evidence>
<evidence type="ECO:0000313" key="6">
    <source>
        <dbReference type="EMBL" id="MST71817.1"/>
    </source>
</evidence>
<dbReference type="GO" id="GO:0042626">
    <property type="term" value="F:ATPase-coupled transmembrane transporter activity"/>
    <property type="evidence" value="ECO:0007669"/>
    <property type="project" value="TreeGrafter"/>
</dbReference>
<dbReference type="PROSITE" id="PS50893">
    <property type="entry name" value="ABC_TRANSPORTER_2"/>
    <property type="match status" value="2"/>
</dbReference>
<dbReference type="GO" id="GO:0043190">
    <property type="term" value="C:ATP-binding cassette (ABC) transporter complex"/>
    <property type="evidence" value="ECO:0007669"/>
    <property type="project" value="TreeGrafter"/>
</dbReference>
<feature type="domain" description="ABC transporter" evidence="5">
    <location>
        <begin position="305"/>
        <end position="532"/>
    </location>
</feature>
<reference evidence="6 7" key="1">
    <citation type="submission" date="2019-08" db="EMBL/GenBank/DDBJ databases">
        <title>In-depth cultivation of the pig gut microbiome towards novel bacterial diversity and tailored functional studies.</title>
        <authorList>
            <person name="Wylensek D."/>
            <person name="Hitch T.C.A."/>
            <person name="Clavel T."/>
        </authorList>
    </citation>
    <scope>NUCLEOTIDE SEQUENCE [LARGE SCALE GENOMIC DNA]</scope>
    <source>
        <strain evidence="6 7">CA-Schmier-601-WT-1</strain>
    </source>
</reference>
<evidence type="ECO:0000256" key="2">
    <source>
        <dbReference type="ARBA" id="ARBA00022448"/>
    </source>
</evidence>
<name>A0A6N7X8S3_9ACTN</name>
<dbReference type="InterPro" id="IPR050095">
    <property type="entry name" value="ECF_ABC_transporter_ATP-bd"/>
</dbReference>
<dbReference type="PANTHER" id="PTHR43553">
    <property type="entry name" value="HEAVY METAL TRANSPORTER"/>
    <property type="match status" value="1"/>
</dbReference>
<proteinExistence type="inferred from homology"/>
<evidence type="ECO:0000259" key="5">
    <source>
        <dbReference type="PROSITE" id="PS50893"/>
    </source>
</evidence>
<dbReference type="PROSITE" id="PS00211">
    <property type="entry name" value="ABC_TRANSPORTER_1"/>
    <property type="match status" value="2"/>
</dbReference>
<keyword evidence="3" id="KW-0547">Nucleotide-binding</keyword>
<evidence type="ECO:0000256" key="4">
    <source>
        <dbReference type="ARBA" id="ARBA00022840"/>
    </source>
</evidence>
<dbReference type="GO" id="GO:0005524">
    <property type="term" value="F:ATP binding"/>
    <property type="evidence" value="ECO:0007669"/>
    <property type="project" value="UniProtKB-KW"/>
</dbReference>
<dbReference type="SMART" id="SM00382">
    <property type="entry name" value="AAA"/>
    <property type="match status" value="2"/>
</dbReference>
<dbReference type="InterPro" id="IPR017871">
    <property type="entry name" value="ABC_transporter-like_CS"/>
</dbReference>
<dbReference type="InterPro" id="IPR003593">
    <property type="entry name" value="AAA+_ATPase"/>
</dbReference>
<sequence length="544" mass="56268">MGQGRRWSMLELSDVCVTLPAGGNRHRVLDHVCLDVAPGERVALVGANGSGKSTIACVCNGALVPNGGGVSVDGVGGLSRDELARLVGRVRQDPQSQIVSSVVWDEVSFGPRNLGWAHDRVESAVGEALQECNIAHLAGRSTASLSGGEAQRVALAGVLAMHPSYLVLDEALAQLDPGARRGVRGIVRALLSHGVGVLDITHLEEDALSADRVVVLDAGRVVWEGRPWELAASGSVVRLSGLQGGRLRALEALGWPSLGADAPWPPDAGKLALMASEGGLERELSDACLLVQGEPKAAGKGARGLSLDGVTVSYEAEKPALASATLRVEPGHVCLVVGPSGSGKSTLALAASGLVGPDSGAVTLDGSPVRPGDVGLAFQRPENQLFCATALEDVAFGPLNRGQSREWALAKARDALGLLGVGPDLWDRAPLSLSGGERRRVALAGVVAMGQAAFVFDEPTAGLDGPSRSLMRNLVRRLAERGAAILVVTHDVGEWLPVATDGCLLRAGSVAWSGPACGLLDPATYERAGMEPPFEAQLWEALHG</sequence>
<keyword evidence="7" id="KW-1185">Reference proteome</keyword>
<dbReference type="CDD" id="cd03225">
    <property type="entry name" value="ABC_cobalt_CbiO_domain1"/>
    <property type="match status" value="2"/>
</dbReference>
<evidence type="ECO:0000313" key="7">
    <source>
        <dbReference type="Proteomes" id="UP000469325"/>
    </source>
</evidence>
<comment type="similarity">
    <text evidence="1">Belongs to the ABC transporter superfamily.</text>
</comment>
<accession>A0A6N7X8S3</accession>
<dbReference type="EMBL" id="VUNC01000001">
    <property type="protein sequence ID" value="MST71817.1"/>
    <property type="molecule type" value="Genomic_DNA"/>
</dbReference>
<dbReference type="SUPFAM" id="SSF52540">
    <property type="entry name" value="P-loop containing nucleoside triphosphate hydrolases"/>
    <property type="match status" value="2"/>
</dbReference>
<dbReference type="AlphaFoldDB" id="A0A6N7X8S3"/>
<dbReference type="Proteomes" id="UP000469325">
    <property type="component" value="Unassembled WGS sequence"/>
</dbReference>
<dbReference type="Gene3D" id="3.40.50.300">
    <property type="entry name" value="P-loop containing nucleotide triphosphate hydrolases"/>
    <property type="match status" value="2"/>
</dbReference>
<comment type="caution">
    <text evidence="6">The sequence shown here is derived from an EMBL/GenBank/DDBJ whole genome shotgun (WGS) entry which is preliminary data.</text>
</comment>
<dbReference type="GO" id="GO:0016887">
    <property type="term" value="F:ATP hydrolysis activity"/>
    <property type="evidence" value="ECO:0007669"/>
    <property type="project" value="InterPro"/>
</dbReference>
<evidence type="ECO:0000256" key="3">
    <source>
        <dbReference type="ARBA" id="ARBA00022741"/>
    </source>
</evidence>
<dbReference type="Pfam" id="PF00005">
    <property type="entry name" value="ABC_tran"/>
    <property type="match status" value="2"/>
</dbReference>